<proteinExistence type="predicted"/>
<evidence type="ECO:0000313" key="1">
    <source>
        <dbReference type="EMBL" id="KAF2561528.1"/>
    </source>
</evidence>
<protein>
    <submittedName>
        <fullName evidence="1">Uncharacterized protein</fullName>
    </submittedName>
</protein>
<comment type="caution">
    <text evidence="1">The sequence shown here is derived from an EMBL/GenBank/DDBJ whole genome shotgun (WGS) entry which is preliminary data.</text>
</comment>
<sequence length="97" mass="10680">MRSFTLVTSESSPASSFAASLAPKTSKIVPIALDQQPKNTNTPIGYNSRLFNPTKQYPIVSLSRQGQISYGTPNDVPSRPRVRSPVYWLPASEMSHE</sequence>
<dbReference type="EMBL" id="QGKY02001250">
    <property type="protein sequence ID" value="KAF2561528.1"/>
    <property type="molecule type" value="Genomic_DNA"/>
</dbReference>
<name>A0A8S9I126_BRACR</name>
<gene>
    <name evidence="1" type="ORF">F2Q70_00017829</name>
</gene>
<reference evidence="1" key="1">
    <citation type="submission" date="2019-12" db="EMBL/GenBank/DDBJ databases">
        <title>Genome sequencing and annotation of Brassica cretica.</title>
        <authorList>
            <person name="Studholme D.J."/>
            <person name="Sarris P.F."/>
        </authorList>
    </citation>
    <scope>NUCLEOTIDE SEQUENCE</scope>
    <source>
        <strain evidence="1">PFS-102/07</strain>
        <tissue evidence="1">Leaf</tissue>
    </source>
</reference>
<dbReference type="AlphaFoldDB" id="A0A8S9I126"/>
<organism evidence="1">
    <name type="scientific">Brassica cretica</name>
    <name type="common">Mustard</name>
    <dbReference type="NCBI Taxonomy" id="69181"/>
    <lineage>
        <taxon>Eukaryota</taxon>
        <taxon>Viridiplantae</taxon>
        <taxon>Streptophyta</taxon>
        <taxon>Embryophyta</taxon>
        <taxon>Tracheophyta</taxon>
        <taxon>Spermatophyta</taxon>
        <taxon>Magnoliopsida</taxon>
        <taxon>eudicotyledons</taxon>
        <taxon>Gunneridae</taxon>
        <taxon>Pentapetalae</taxon>
        <taxon>rosids</taxon>
        <taxon>malvids</taxon>
        <taxon>Brassicales</taxon>
        <taxon>Brassicaceae</taxon>
        <taxon>Brassiceae</taxon>
        <taxon>Brassica</taxon>
    </lineage>
</organism>
<accession>A0A8S9I126</accession>